<sequence length="513" mass="58114">MAPTLGRSQSLHLLKNKISRTLRGQRSFLVRRKPSETPAASESTPPQLSVTPTLPPELWSLIFRYVTLISPDPLDVSRGVSFLNSRHCQMRDYRTSMCNKRNLCLVSPLWNAMAREFLYQFVWICRSRQAQALADTLVLRDSADGDGRHIRRVLIETPPMERCSPSDVRIILDAATNLTVYSDYRSVRRARRLDPCETECSSEELLSALAHPSRNLRWLSWTNYDSDISFSLHMSPKLEMTIAQLEYLELTVCSPYFPSIFSDILSVHQKTSSHEDNGHHPITLPSLRSLKVTLDNATFAMLAKWALPQLTNLSVVSADFSYAGGTGFSDFFQVHGPKLTQLELGHSSSMIEEHYLTAPPNRPTIPLHEYCPNLREFICSADAEWNWMNPDWISPHILLPSHPSLELIGIKDIDKRLIDDAEVFASPTSEQGSQFFLLSTQLASLLNKEAFPSLRYIRDLSYGSDVMRRRGFVGKFWEGILGRCKERGVWLEDCAGVNITGRGLKRASLGLEE</sequence>
<evidence type="ECO:0000313" key="2">
    <source>
        <dbReference type="Proteomes" id="UP000305067"/>
    </source>
</evidence>
<dbReference type="AlphaFoldDB" id="A0A5C3QBL3"/>
<keyword evidence="2" id="KW-1185">Reference proteome</keyword>
<protein>
    <submittedName>
        <fullName evidence="1">Uncharacterized protein</fullName>
    </submittedName>
</protein>
<dbReference type="EMBL" id="ML178833">
    <property type="protein sequence ID" value="TFK99465.1"/>
    <property type="molecule type" value="Genomic_DNA"/>
</dbReference>
<dbReference type="Proteomes" id="UP000305067">
    <property type="component" value="Unassembled WGS sequence"/>
</dbReference>
<dbReference type="InterPro" id="IPR032675">
    <property type="entry name" value="LRR_dom_sf"/>
</dbReference>
<reference evidence="1 2" key="1">
    <citation type="journal article" date="2019" name="Nat. Ecol. Evol.">
        <title>Megaphylogeny resolves global patterns of mushroom evolution.</title>
        <authorList>
            <person name="Varga T."/>
            <person name="Krizsan K."/>
            <person name="Foldi C."/>
            <person name="Dima B."/>
            <person name="Sanchez-Garcia M."/>
            <person name="Sanchez-Ramirez S."/>
            <person name="Szollosi G.J."/>
            <person name="Szarkandi J.G."/>
            <person name="Papp V."/>
            <person name="Albert L."/>
            <person name="Andreopoulos W."/>
            <person name="Angelini C."/>
            <person name="Antonin V."/>
            <person name="Barry K.W."/>
            <person name="Bougher N.L."/>
            <person name="Buchanan P."/>
            <person name="Buyck B."/>
            <person name="Bense V."/>
            <person name="Catcheside P."/>
            <person name="Chovatia M."/>
            <person name="Cooper J."/>
            <person name="Damon W."/>
            <person name="Desjardin D."/>
            <person name="Finy P."/>
            <person name="Geml J."/>
            <person name="Haridas S."/>
            <person name="Hughes K."/>
            <person name="Justo A."/>
            <person name="Karasinski D."/>
            <person name="Kautmanova I."/>
            <person name="Kiss B."/>
            <person name="Kocsube S."/>
            <person name="Kotiranta H."/>
            <person name="LaButti K.M."/>
            <person name="Lechner B.E."/>
            <person name="Liimatainen K."/>
            <person name="Lipzen A."/>
            <person name="Lukacs Z."/>
            <person name="Mihaltcheva S."/>
            <person name="Morgado L.N."/>
            <person name="Niskanen T."/>
            <person name="Noordeloos M.E."/>
            <person name="Ohm R.A."/>
            <person name="Ortiz-Santana B."/>
            <person name="Ovrebo C."/>
            <person name="Racz N."/>
            <person name="Riley R."/>
            <person name="Savchenko A."/>
            <person name="Shiryaev A."/>
            <person name="Soop K."/>
            <person name="Spirin V."/>
            <person name="Szebenyi C."/>
            <person name="Tomsovsky M."/>
            <person name="Tulloss R.E."/>
            <person name="Uehling J."/>
            <person name="Grigoriev I.V."/>
            <person name="Vagvolgyi C."/>
            <person name="Papp T."/>
            <person name="Martin F.M."/>
            <person name="Miettinen O."/>
            <person name="Hibbett D.S."/>
            <person name="Nagy L.G."/>
        </authorList>
    </citation>
    <scope>NUCLEOTIDE SEQUENCE [LARGE SCALE GENOMIC DNA]</scope>
    <source>
        <strain evidence="1 2">CBS 309.79</strain>
    </source>
</reference>
<dbReference type="OrthoDB" id="3258324at2759"/>
<proteinExistence type="predicted"/>
<organism evidence="1 2">
    <name type="scientific">Pterulicium gracile</name>
    <dbReference type="NCBI Taxonomy" id="1884261"/>
    <lineage>
        <taxon>Eukaryota</taxon>
        <taxon>Fungi</taxon>
        <taxon>Dikarya</taxon>
        <taxon>Basidiomycota</taxon>
        <taxon>Agaricomycotina</taxon>
        <taxon>Agaricomycetes</taxon>
        <taxon>Agaricomycetidae</taxon>
        <taxon>Agaricales</taxon>
        <taxon>Pleurotineae</taxon>
        <taxon>Pterulaceae</taxon>
        <taxon>Pterulicium</taxon>
    </lineage>
</organism>
<dbReference type="Gene3D" id="3.80.10.10">
    <property type="entry name" value="Ribonuclease Inhibitor"/>
    <property type="match status" value="1"/>
</dbReference>
<evidence type="ECO:0000313" key="1">
    <source>
        <dbReference type="EMBL" id="TFK99465.1"/>
    </source>
</evidence>
<gene>
    <name evidence="1" type="ORF">BDV98DRAFT_613349</name>
</gene>
<name>A0A5C3QBL3_9AGAR</name>
<accession>A0A5C3QBL3</accession>